<dbReference type="GO" id="GO:0008233">
    <property type="term" value="F:peptidase activity"/>
    <property type="evidence" value="ECO:0007669"/>
    <property type="project" value="UniProtKB-KW"/>
</dbReference>
<gene>
    <name evidence="2" type="ORF">E5676_scaffold1737G00800</name>
</gene>
<evidence type="ECO:0000313" key="3">
    <source>
        <dbReference type="Proteomes" id="UP000321947"/>
    </source>
</evidence>
<feature type="transmembrane region" description="Helical" evidence="1">
    <location>
        <begin position="81"/>
        <end position="100"/>
    </location>
</feature>
<sequence>MASETRSTTLSINSKMETCKVPSSIGFCRVWVLRAKFNTKNAYRQEEIDEIRTKWAAFVSRFVCWMIVFAVILYGSVEKCAGILVLALMHCILVCIASELDIRSHVSYSRSCIKYSMPWLDWIEVVIVAAMKVSKLLNQGTWSILASMVDTRKAEVFLTSEPMVRDLITLQVIMAF</sequence>
<keyword evidence="2" id="KW-0378">Hydrolase</keyword>
<dbReference type="AlphaFoldDB" id="A0A5D3C8X3"/>
<organism evidence="2 3">
    <name type="scientific">Cucumis melo var. makuwa</name>
    <name type="common">Oriental melon</name>
    <dbReference type="NCBI Taxonomy" id="1194695"/>
    <lineage>
        <taxon>Eukaryota</taxon>
        <taxon>Viridiplantae</taxon>
        <taxon>Streptophyta</taxon>
        <taxon>Embryophyta</taxon>
        <taxon>Tracheophyta</taxon>
        <taxon>Spermatophyta</taxon>
        <taxon>Magnoliopsida</taxon>
        <taxon>eudicotyledons</taxon>
        <taxon>Gunneridae</taxon>
        <taxon>Pentapetalae</taxon>
        <taxon>rosids</taxon>
        <taxon>fabids</taxon>
        <taxon>Cucurbitales</taxon>
        <taxon>Cucurbitaceae</taxon>
        <taxon>Benincaseae</taxon>
        <taxon>Cucumis</taxon>
    </lineage>
</organism>
<keyword evidence="1" id="KW-0812">Transmembrane</keyword>
<name>A0A5D3C8X3_CUCMM</name>
<dbReference type="GO" id="GO:0006508">
    <property type="term" value="P:proteolysis"/>
    <property type="evidence" value="ECO:0007669"/>
    <property type="project" value="UniProtKB-KW"/>
</dbReference>
<keyword evidence="1" id="KW-0472">Membrane</keyword>
<dbReference type="Proteomes" id="UP000321947">
    <property type="component" value="Unassembled WGS sequence"/>
</dbReference>
<proteinExistence type="predicted"/>
<accession>A0A5D3C8X3</accession>
<protein>
    <submittedName>
        <fullName evidence="2">Gag protease polyprotein</fullName>
    </submittedName>
</protein>
<keyword evidence="1" id="KW-1133">Transmembrane helix</keyword>
<dbReference type="EMBL" id="SSTD01013081">
    <property type="protein sequence ID" value="TYK07790.1"/>
    <property type="molecule type" value="Genomic_DNA"/>
</dbReference>
<evidence type="ECO:0000313" key="2">
    <source>
        <dbReference type="EMBL" id="TYK07790.1"/>
    </source>
</evidence>
<reference evidence="2 3" key="1">
    <citation type="submission" date="2019-08" db="EMBL/GenBank/DDBJ databases">
        <title>Draft genome sequences of two oriental melons (Cucumis melo L. var makuwa).</title>
        <authorList>
            <person name="Kwon S.-Y."/>
        </authorList>
    </citation>
    <scope>NUCLEOTIDE SEQUENCE [LARGE SCALE GENOMIC DNA]</scope>
    <source>
        <strain evidence="3">cv. Chang Bougi</strain>
        <tissue evidence="2">Leaf</tissue>
    </source>
</reference>
<keyword evidence="2" id="KW-0645">Protease</keyword>
<comment type="caution">
    <text evidence="2">The sequence shown here is derived from an EMBL/GenBank/DDBJ whole genome shotgun (WGS) entry which is preliminary data.</text>
</comment>
<feature type="transmembrane region" description="Helical" evidence="1">
    <location>
        <begin position="55"/>
        <end position="75"/>
    </location>
</feature>
<evidence type="ECO:0000256" key="1">
    <source>
        <dbReference type="SAM" id="Phobius"/>
    </source>
</evidence>